<dbReference type="Proteomes" id="UP000824782">
    <property type="component" value="Unassembled WGS sequence"/>
</dbReference>
<dbReference type="Pfam" id="PF13895">
    <property type="entry name" value="Ig_2"/>
    <property type="match status" value="3"/>
</dbReference>
<proteinExistence type="predicted"/>
<protein>
    <recommendedName>
        <fullName evidence="2">Ig-like domain-containing protein</fullName>
    </recommendedName>
</protein>
<organism evidence="3 4">
    <name type="scientific">Engystomops pustulosus</name>
    <name type="common">Tungara frog</name>
    <name type="synonym">Physalaemus pustulosus</name>
    <dbReference type="NCBI Taxonomy" id="76066"/>
    <lineage>
        <taxon>Eukaryota</taxon>
        <taxon>Metazoa</taxon>
        <taxon>Chordata</taxon>
        <taxon>Craniata</taxon>
        <taxon>Vertebrata</taxon>
        <taxon>Euteleostomi</taxon>
        <taxon>Amphibia</taxon>
        <taxon>Batrachia</taxon>
        <taxon>Anura</taxon>
        <taxon>Neobatrachia</taxon>
        <taxon>Hyloidea</taxon>
        <taxon>Leptodactylidae</taxon>
        <taxon>Leiuperinae</taxon>
        <taxon>Engystomops</taxon>
    </lineage>
</organism>
<dbReference type="SMART" id="SM00409">
    <property type="entry name" value="IG"/>
    <property type="match status" value="4"/>
</dbReference>
<keyword evidence="4" id="KW-1185">Reference proteome</keyword>
<gene>
    <name evidence="3" type="ORF">GDO81_021531</name>
</gene>
<keyword evidence="1" id="KW-0472">Membrane</keyword>
<dbReference type="SUPFAM" id="SSF48726">
    <property type="entry name" value="Immunoglobulin"/>
    <property type="match status" value="4"/>
</dbReference>
<dbReference type="AlphaFoldDB" id="A0AAV6ZCF5"/>
<evidence type="ECO:0000259" key="2">
    <source>
        <dbReference type="PROSITE" id="PS50835"/>
    </source>
</evidence>
<feature type="domain" description="Ig-like" evidence="2">
    <location>
        <begin position="210"/>
        <end position="367"/>
    </location>
</feature>
<feature type="domain" description="Ig-like" evidence="2">
    <location>
        <begin position="128"/>
        <end position="205"/>
    </location>
</feature>
<accession>A0AAV6ZCF5</accession>
<keyword evidence="1" id="KW-1133">Transmembrane helix</keyword>
<dbReference type="InterPro" id="IPR007110">
    <property type="entry name" value="Ig-like_dom"/>
</dbReference>
<evidence type="ECO:0000256" key="1">
    <source>
        <dbReference type="SAM" id="Phobius"/>
    </source>
</evidence>
<comment type="caution">
    <text evidence="3">The sequence shown here is derived from an EMBL/GenBank/DDBJ whole genome shotgun (WGS) entry which is preliminary data.</text>
</comment>
<dbReference type="EMBL" id="WNYA01001858">
    <property type="protein sequence ID" value="KAG8544980.1"/>
    <property type="molecule type" value="Genomic_DNA"/>
</dbReference>
<dbReference type="InterPro" id="IPR036179">
    <property type="entry name" value="Ig-like_dom_sf"/>
</dbReference>
<dbReference type="InterPro" id="IPR003598">
    <property type="entry name" value="Ig_sub2"/>
</dbReference>
<evidence type="ECO:0000313" key="4">
    <source>
        <dbReference type="Proteomes" id="UP000824782"/>
    </source>
</evidence>
<feature type="transmembrane region" description="Helical" evidence="1">
    <location>
        <begin position="374"/>
        <end position="396"/>
    </location>
</feature>
<dbReference type="PANTHER" id="PTHR46484:SF1">
    <property type="entry name" value="SCHWANN CELL MYELIN PROTEIN-RELATED"/>
    <property type="match status" value="1"/>
</dbReference>
<evidence type="ECO:0000313" key="3">
    <source>
        <dbReference type="EMBL" id="KAG8544980.1"/>
    </source>
</evidence>
<name>A0AAV6ZCF5_ENGPU</name>
<sequence length="506" mass="56452">QRWTFPSGITALIGSCVEIPCTYHPGGTSDASGTVWYSNKHYDFDPVILNTEDSSSVIAEYKDRTSLVPGNKSCTLRIDPVTKDDGGSEYYPGIDTSLNAQDKQSRTVRLHITGTSYIQLSVPDIMTEGEATTIRCAVDHTCGSSPPDLQWNKPGRVIKKSVDLKYGSWREESELTYTPSYEDDGSLIQCTATHPIAGKRTKTLSILYAPKNVTVIGMDEVIEGSDVTLQCNSVSRPDVSEYEWYKGETRLPDRGREMTVRSVTRDMELYSCAARNTVGRGESAPIHIPVIYAPAGVHITVRNDHELVCDFRSSRPDVTHYTWMKDGSILHNETGKTLTIDNNGERYGRYSCIAHNTAGNSSSQEIHIQREVNLLMILGIVAGIFILLFLILIVYIRRKKKSTLKTSANYGRVSTSSPHSVTMTMDENQYGNIRNNHHTQPLSIESEPSVDMALEENHVIYSNSTAMQPSNEVEYSVISHRQEDRSRPTSSRVIDADLVDYATLKY</sequence>
<dbReference type="Gene3D" id="2.60.40.10">
    <property type="entry name" value="Immunoglobulins"/>
    <property type="match status" value="4"/>
</dbReference>
<dbReference type="PANTHER" id="PTHR46484">
    <property type="entry name" value="SI:CH211-171H4.5-RELATED"/>
    <property type="match status" value="1"/>
</dbReference>
<dbReference type="InterPro" id="IPR003599">
    <property type="entry name" value="Ig_sub"/>
</dbReference>
<reference evidence="3" key="1">
    <citation type="thesis" date="2020" institute="ProQuest LLC" country="789 East Eisenhower Parkway, Ann Arbor, MI, USA">
        <title>Comparative Genomics and Chromosome Evolution.</title>
        <authorList>
            <person name="Mudd A.B."/>
        </authorList>
    </citation>
    <scope>NUCLEOTIDE SEQUENCE</scope>
    <source>
        <strain evidence="3">237g6f4</strain>
        <tissue evidence="3">Blood</tissue>
    </source>
</reference>
<keyword evidence="1" id="KW-0812">Transmembrane</keyword>
<dbReference type="PROSITE" id="PS50835">
    <property type="entry name" value="IG_LIKE"/>
    <property type="match status" value="2"/>
</dbReference>
<dbReference type="SMART" id="SM00408">
    <property type="entry name" value="IGc2"/>
    <property type="match status" value="3"/>
</dbReference>
<feature type="non-terminal residue" evidence="3">
    <location>
        <position position="1"/>
    </location>
</feature>
<dbReference type="InterPro" id="IPR013783">
    <property type="entry name" value="Ig-like_fold"/>
</dbReference>